<protein>
    <submittedName>
        <fullName evidence="1">Uncharacterized protein</fullName>
    </submittedName>
</protein>
<proteinExistence type="predicted"/>
<dbReference type="PATRIC" id="fig|512763.3.peg.1975"/>
<dbReference type="Proteomes" id="UP000061382">
    <property type="component" value="Chromosome"/>
</dbReference>
<dbReference type="PROSITE" id="PS51257">
    <property type="entry name" value="PROKAR_LIPOPROTEIN"/>
    <property type="match status" value="1"/>
</dbReference>
<accession>A0A0P0C6U7</accession>
<reference evidence="1 2" key="1">
    <citation type="submission" date="2015-08" db="EMBL/GenBank/DDBJ databases">
        <title>Complete genome sequence of Rufibacter tibetensis strain 1351t, a radiation-resistant bacterium from tibet plateau.</title>
        <authorList>
            <person name="Dai J."/>
        </authorList>
    </citation>
    <scope>NUCLEOTIDE SEQUENCE [LARGE SCALE GENOMIC DNA]</scope>
    <source>
        <strain evidence="1 2">1351</strain>
    </source>
</reference>
<sequence length="242" mass="27966">MKKIYVVLFALGLVACEKEEETAPLEYPSTYTSSYLESTSKIRVFTRQGEVTDPQVISSFVRRYGESFLFENGHRKDETPERADSLRIISATSAQSKRGSFRKWSDFSLVKKGQDLELIGKDTVYYVGAEWNISRDEYLFRLSSAFYKHPYAYHQQLIPLNSGFTYRYVERKVARINGQQLHFPMLNYALALYANYNGQYRPIGYTKISGVNNVLKEQPDLNQLKAGDSIAYQSFDLVFEKK</sequence>
<gene>
    <name evidence="1" type="ORF">DC20_08955</name>
</gene>
<dbReference type="KEGG" id="rti:DC20_08955"/>
<dbReference type="EMBL" id="CP012643">
    <property type="protein sequence ID" value="ALI99079.1"/>
    <property type="molecule type" value="Genomic_DNA"/>
</dbReference>
<dbReference type="AlphaFoldDB" id="A0A0P0C6U7"/>
<keyword evidence="2" id="KW-1185">Reference proteome</keyword>
<evidence type="ECO:0000313" key="1">
    <source>
        <dbReference type="EMBL" id="ALI99079.1"/>
    </source>
</evidence>
<organism evidence="1 2">
    <name type="scientific">Rufibacter tibetensis</name>
    <dbReference type="NCBI Taxonomy" id="512763"/>
    <lineage>
        <taxon>Bacteria</taxon>
        <taxon>Pseudomonadati</taxon>
        <taxon>Bacteroidota</taxon>
        <taxon>Cytophagia</taxon>
        <taxon>Cytophagales</taxon>
        <taxon>Hymenobacteraceae</taxon>
        <taxon>Rufibacter</taxon>
    </lineage>
</organism>
<evidence type="ECO:0000313" key="2">
    <source>
        <dbReference type="Proteomes" id="UP000061382"/>
    </source>
</evidence>
<dbReference type="OrthoDB" id="952506at2"/>
<dbReference type="RefSeq" id="WP_062543519.1">
    <property type="nucleotide sequence ID" value="NZ_CP012643.1"/>
</dbReference>
<name>A0A0P0C6U7_9BACT</name>